<evidence type="ECO:0000313" key="5">
    <source>
        <dbReference type="Proteomes" id="UP000781932"/>
    </source>
</evidence>
<dbReference type="GO" id="GO:0043022">
    <property type="term" value="F:ribosome binding"/>
    <property type="evidence" value="ECO:0007669"/>
    <property type="project" value="InterPro"/>
</dbReference>
<sequence>MRAPSASTLLCGSASSYSPFLSLALKPMTTTTPYRRLASSLASEQPAPEPSSSSSSTAVLNPKINPPASSRPAPLELPERAPDQSKFSHLLAQAKTYIKFYKGGLSAVFANRRHIQGVIADRAKTVEGFRAPSVFTPGLVPKGFSRADWVLLWRVRHDILRVPLFGVVLLICGEFTPLIVIFVDGVVPYTCRLPRQLEASFAQAEERRRKSFADFERAAPRGVVSGNVAGAARKHVLRSLHLPGMMWDKMGLIPPGMWASKGRLRMAFLEGDDKLLLRDGGAAGLEEQEARIACTERGIDCAGRSDKELRSLLDKWLHLTDAEESVERRKRLTVMLTTRTENWPKNRDFTLPEWHL</sequence>
<feature type="domain" description="Letm1 RBD" evidence="3">
    <location>
        <begin position="177"/>
        <end position="356"/>
    </location>
</feature>
<keyword evidence="5" id="KW-1185">Reference proteome</keyword>
<proteinExistence type="predicted"/>
<evidence type="ECO:0000259" key="3">
    <source>
        <dbReference type="PROSITE" id="PS51758"/>
    </source>
</evidence>
<evidence type="ECO:0000256" key="1">
    <source>
        <dbReference type="PROSITE-ProRule" id="PRU01094"/>
    </source>
</evidence>
<dbReference type="GeneID" id="62157771"/>
<dbReference type="EMBL" id="JAATWM020000004">
    <property type="protein sequence ID" value="KAF9880936.1"/>
    <property type="molecule type" value="Genomic_DNA"/>
</dbReference>
<reference evidence="4" key="2">
    <citation type="submission" date="2020-11" db="EMBL/GenBank/DDBJ databases">
        <title>Whole genome sequencing of Colletotrichum sp.</title>
        <authorList>
            <person name="Li H."/>
        </authorList>
    </citation>
    <scope>NUCLEOTIDE SEQUENCE</scope>
    <source>
        <strain evidence="4">CkLH20</strain>
    </source>
</reference>
<accession>A0A9P6LPX2</accession>
<dbReference type="PROSITE" id="PS51758">
    <property type="entry name" value="LETM1_RBD"/>
    <property type="match status" value="1"/>
</dbReference>
<name>A0A9P6LPX2_9PEZI</name>
<comment type="caution">
    <text evidence="4">The sequence shown here is derived from an EMBL/GenBank/DDBJ whole genome shotgun (WGS) entry which is preliminary data.</text>
</comment>
<feature type="compositionally biased region" description="Low complexity" evidence="2">
    <location>
        <begin position="37"/>
        <end position="56"/>
    </location>
</feature>
<dbReference type="OrthoDB" id="73691at2759"/>
<dbReference type="AlphaFoldDB" id="A0A9P6LPX2"/>
<keyword evidence="1" id="KW-0496">Mitochondrion</keyword>
<feature type="region of interest" description="Disordered" evidence="2">
    <location>
        <begin position="36"/>
        <end position="79"/>
    </location>
</feature>
<organism evidence="4 5">
    <name type="scientific">Colletotrichum karsti</name>
    <dbReference type="NCBI Taxonomy" id="1095194"/>
    <lineage>
        <taxon>Eukaryota</taxon>
        <taxon>Fungi</taxon>
        <taxon>Dikarya</taxon>
        <taxon>Ascomycota</taxon>
        <taxon>Pezizomycotina</taxon>
        <taxon>Sordariomycetes</taxon>
        <taxon>Hypocreomycetidae</taxon>
        <taxon>Glomerellales</taxon>
        <taxon>Glomerellaceae</taxon>
        <taxon>Colletotrichum</taxon>
        <taxon>Colletotrichum boninense species complex</taxon>
    </lineage>
</organism>
<gene>
    <name evidence="4" type="ORF">CkaCkLH20_01978</name>
</gene>
<dbReference type="Proteomes" id="UP000781932">
    <property type="component" value="Unassembled WGS sequence"/>
</dbReference>
<protein>
    <recommendedName>
        <fullName evidence="3">Letm1 RBD domain-containing protein</fullName>
    </recommendedName>
</protein>
<reference evidence="4" key="1">
    <citation type="submission" date="2020-03" db="EMBL/GenBank/DDBJ databases">
        <authorList>
            <person name="He L."/>
        </authorList>
    </citation>
    <scope>NUCLEOTIDE SEQUENCE</scope>
    <source>
        <strain evidence="4">CkLH20</strain>
    </source>
</reference>
<dbReference type="InterPro" id="IPR033122">
    <property type="entry name" value="LETM1-like_RBD"/>
</dbReference>
<evidence type="ECO:0000256" key="2">
    <source>
        <dbReference type="SAM" id="MobiDB-lite"/>
    </source>
</evidence>
<evidence type="ECO:0000313" key="4">
    <source>
        <dbReference type="EMBL" id="KAF9880936.1"/>
    </source>
</evidence>
<dbReference type="RefSeq" id="XP_038750397.1">
    <property type="nucleotide sequence ID" value="XM_038884697.1"/>
</dbReference>
<dbReference type="Pfam" id="PF07766">
    <property type="entry name" value="LETM1_RBD"/>
    <property type="match status" value="1"/>
</dbReference>